<dbReference type="InterPro" id="IPR000210">
    <property type="entry name" value="BTB/POZ_dom"/>
</dbReference>
<proteinExistence type="predicted"/>
<dbReference type="InterPro" id="IPR011333">
    <property type="entry name" value="SKP1/BTB/POZ_sf"/>
</dbReference>
<feature type="domain" description="BTB" evidence="1">
    <location>
        <begin position="44"/>
        <end position="95"/>
    </location>
</feature>
<name>A0A9N8UXB3_9GLOM</name>
<reference evidence="2" key="1">
    <citation type="submission" date="2021-06" db="EMBL/GenBank/DDBJ databases">
        <authorList>
            <person name="Kallberg Y."/>
            <person name="Tangrot J."/>
            <person name="Rosling A."/>
        </authorList>
    </citation>
    <scope>NUCLEOTIDE SEQUENCE</scope>
    <source>
        <strain evidence="2">AZ414A</strain>
    </source>
</reference>
<dbReference type="Pfam" id="PF00651">
    <property type="entry name" value="BTB"/>
    <property type="match status" value="1"/>
</dbReference>
<accession>A0A9N8UXB3</accession>
<comment type="caution">
    <text evidence="2">The sequence shown here is derived from an EMBL/GenBank/DDBJ whole genome shotgun (WGS) entry which is preliminary data.</text>
</comment>
<dbReference type="EMBL" id="CAJVPK010000030">
    <property type="protein sequence ID" value="CAG8435147.1"/>
    <property type="molecule type" value="Genomic_DNA"/>
</dbReference>
<protein>
    <submittedName>
        <fullName evidence="2">2355_t:CDS:1</fullName>
    </submittedName>
</protein>
<evidence type="ECO:0000313" key="3">
    <source>
        <dbReference type="Proteomes" id="UP000789706"/>
    </source>
</evidence>
<evidence type="ECO:0000313" key="2">
    <source>
        <dbReference type="EMBL" id="CAG8435147.1"/>
    </source>
</evidence>
<dbReference type="AlphaFoldDB" id="A0A9N8UXB3"/>
<organism evidence="2 3">
    <name type="scientific">Diversispora eburnea</name>
    <dbReference type="NCBI Taxonomy" id="1213867"/>
    <lineage>
        <taxon>Eukaryota</taxon>
        <taxon>Fungi</taxon>
        <taxon>Fungi incertae sedis</taxon>
        <taxon>Mucoromycota</taxon>
        <taxon>Glomeromycotina</taxon>
        <taxon>Glomeromycetes</taxon>
        <taxon>Diversisporales</taxon>
        <taxon>Diversisporaceae</taxon>
        <taxon>Diversispora</taxon>
    </lineage>
</organism>
<dbReference type="OrthoDB" id="2316821at2759"/>
<sequence>MTTTSNNEFHFHDYSCSTTNVIQFWYELKNVKNWETDESKVELYYSSQHFGNFIAYLYGHPLRYKKMNNLFVLAYLAHKFRVPELSDHCENLLTQMVSKWLRLNNLRQEILKFLWSKGVDKLFNSRISKFIEEGDIKEIIKLAENEKERILTSVKEEQQQQQESSCNYYQQRNERKKTIMKTTMKNRELNNREENQKGNQEGVVVNKRRMDKDNIVSDYDENEKLSKSKQNCASISPIDYEEDYNLTSNQEHALKKRSFEITNRKGNNDENYITSKKANCQKEKRKIKQVDITKSLRLQIKKRNNFIPEIPNCRPPGGLKRNLSELSDSCYGAQSKKRAV</sequence>
<evidence type="ECO:0000259" key="1">
    <source>
        <dbReference type="Pfam" id="PF00651"/>
    </source>
</evidence>
<keyword evidence="3" id="KW-1185">Reference proteome</keyword>
<dbReference type="Gene3D" id="3.30.710.10">
    <property type="entry name" value="Potassium Channel Kv1.1, Chain A"/>
    <property type="match status" value="1"/>
</dbReference>
<gene>
    <name evidence="2" type="ORF">DEBURN_LOCUS826</name>
</gene>
<dbReference type="Proteomes" id="UP000789706">
    <property type="component" value="Unassembled WGS sequence"/>
</dbReference>